<keyword evidence="2 4" id="KW-0808">Transferase</keyword>
<accession>A0A369K959</accession>
<dbReference type="InterPro" id="IPR050750">
    <property type="entry name" value="C5-MTase"/>
</dbReference>
<evidence type="ECO:0000313" key="5">
    <source>
        <dbReference type="EMBL" id="RDB29387.1"/>
    </source>
</evidence>
<dbReference type="PRINTS" id="PR00105">
    <property type="entry name" value="C5METTRFRASE"/>
</dbReference>
<evidence type="ECO:0000256" key="4">
    <source>
        <dbReference type="PROSITE-ProRule" id="PRU01016"/>
    </source>
</evidence>
<dbReference type="FunCoup" id="A0A369K959">
    <property type="interactions" value="218"/>
</dbReference>
<reference evidence="5" key="1">
    <citation type="submission" date="2018-04" db="EMBL/GenBank/DDBJ databases">
        <title>Whole genome sequencing of Hypsizygus marmoreus.</title>
        <authorList>
            <person name="Choi I.-G."/>
            <person name="Min B."/>
            <person name="Kim J.-G."/>
            <person name="Kim S."/>
            <person name="Oh Y.-L."/>
            <person name="Kong W.-S."/>
            <person name="Park H."/>
            <person name="Jeong J."/>
            <person name="Song E.-S."/>
        </authorList>
    </citation>
    <scope>NUCLEOTIDE SEQUENCE [LARGE SCALE GENOMIC DNA]</scope>
    <source>
        <strain evidence="5">51987-8</strain>
    </source>
</reference>
<dbReference type="Gene3D" id="3.40.50.150">
    <property type="entry name" value="Vaccinia Virus protein VP39"/>
    <property type="match status" value="1"/>
</dbReference>
<dbReference type="PANTHER" id="PTHR46098">
    <property type="entry name" value="TRNA (CYTOSINE(38)-C(5))-METHYLTRANSFERASE"/>
    <property type="match status" value="1"/>
</dbReference>
<dbReference type="InParanoid" id="A0A369K959"/>
<dbReference type="InterPro" id="IPR029063">
    <property type="entry name" value="SAM-dependent_MTases_sf"/>
</dbReference>
<dbReference type="GO" id="GO:0005634">
    <property type="term" value="C:nucleus"/>
    <property type="evidence" value="ECO:0007669"/>
    <property type="project" value="TreeGrafter"/>
</dbReference>
<organism evidence="5 6">
    <name type="scientific">Hypsizygus marmoreus</name>
    <name type="common">White beech mushroom</name>
    <name type="synonym">Agaricus marmoreus</name>
    <dbReference type="NCBI Taxonomy" id="39966"/>
    <lineage>
        <taxon>Eukaryota</taxon>
        <taxon>Fungi</taxon>
        <taxon>Dikarya</taxon>
        <taxon>Basidiomycota</taxon>
        <taxon>Agaricomycotina</taxon>
        <taxon>Agaricomycetes</taxon>
        <taxon>Agaricomycetidae</taxon>
        <taxon>Agaricales</taxon>
        <taxon>Tricholomatineae</taxon>
        <taxon>Lyophyllaceae</taxon>
        <taxon>Hypsizygus</taxon>
    </lineage>
</organism>
<dbReference type="InterPro" id="IPR001525">
    <property type="entry name" value="C5_MeTfrase"/>
</dbReference>
<dbReference type="Gene3D" id="3.90.120.10">
    <property type="entry name" value="DNA Methylase, subunit A, domain 2"/>
    <property type="match status" value="1"/>
</dbReference>
<dbReference type="Proteomes" id="UP000076154">
    <property type="component" value="Unassembled WGS sequence"/>
</dbReference>
<keyword evidence="3 4" id="KW-0949">S-adenosyl-L-methionine</keyword>
<evidence type="ECO:0000256" key="3">
    <source>
        <dbReference type="ARBA" id="ARBA00022691"/>
    </source>
</evidence>
<protein>
    <submittedName>
        <fullName evidence="5">tRNA (Cytosine-5-)-methyltransferase</fullName>
    </submittedName>
</protein>
<gene>
    <name evidence="5" type="primary">TRDMT1</name>
    <name evidence="5" type="ORF">Hypma_015004</name>
</gene>
<proteinExistence type="inferred from homology"/>
<evidence type="ECO:0000256" key="1">
    <source>
        <dbReference type="ARBA" id="ARBA00022603"/>
    </source>
</evidence>
<evidence type="ECO:0000256" key="2">
    <source>
        <dbReference type="ARBA" id="ARBA00022679"/>
    </source>
</evidence>
<dbReference type="SUPFAM" id="SSF53335">
    <property type="entry name" value="S-adenosyl-L-methionine-dependent methyltransferases"/>
    <property type="match status" value="1"/>
</dbReference>
<evidence type="ECO:0000313" key="6">
    <source>
        <dbReference type="Proteomes" id="UP000076154"/>
    </source>
</evidence>
<dbReference type="GO" id="GO:0008168">
    <property type="term" value="F:methyltransferase activity"/>
    <property type="evidence" value="ECO:0007669"/>
    <property type="project" value="UniProtKB-KW"/>
</dbReference>
<dbReference type="PANTHER" id="PTHR46098:SF1">
    <property type="entry name" value="TRNA (CYTOSINE(38)-C(5))-METHYLTRANSFERASE"/>
    <property type="match status" value="1"/>
</dbReference>
<dbReference type="EMBL" id="LUEZ02000010">
    <property type="protein sequence ID" value="RDB29387.1"/>
    <property type="molecule type" value="Genomic_DNA"/>
</dbReference>
<dbReference type="AlphaFoldDB" id="A0A369K959"/>
<dbReference type="Pfam" id="PF00145">
    <property type="entry name" value="DNA_methylase"/>
    <property type="match status" value="1"/>
</dbReference>
<sequence>MPVRALQFYCGIGGLHLAFSRSMVAGSVVQAFDWDQTACQVYAANHAPDIVQKVDITTLDATSLVSFRADLWLLSPACQPYTVLNPTAKGSSDPRAKSFLHLIQNTLPALAAIDCHPSRLLIENVAGFETSSTRQILVSTLQSLGYVTVELLITPLQYGIPNSRLRYYLLAKRSPSTFSNVSTDMGDFGNVWRHIPGHQQWTDPRSKSGELIAAEQNIRQVKDYLDEDFSHAGHAAHPNTVPDKVLQKWGRLFDIVSPTSRRTCCFTRGYSQLVERSGSILQTNEAMNTADTFDKFLKAQSEGQTEALHILRPLGLRYFSPSELLRIFDFTPLDTYSTFVWPKAISTKSKYRLIGNSVNVRIVQELINYLFES</sequence>
<keyword evidence="6" id="KW-1185">Reference proteome</keyword>
<keyword evidence="1 4" id="KW-0489">Methyltransferase</keyword>
<dbReference type="GO" id="GO:0032259">
    <property type="term" value="P:methylation"/>
    <property type="evidence" value="ECO:0007669"/>
    <property type="project" value="UniProtKB-KW"/>
</dbReference>
<dbReference type="STRING" id="39966.A0A369K959"/>
<comment type="similarity">
    <text evidence="4">Belongs to the class I-like SAM-binding methyltransferase superfamily. C5-methyltransferase family.</text>
</comment>
<dbReference type="PROSITE" id="PS51679">
    <property type="entry name" value="SAM_MT_C5"/>
    <property type="match status" value="1"/>
</dbReference>
<feature type="active site" evidence="4">
    <location>
        <position position="78"/>
    </location>
</feature>
<comment type="caution">
    <text evidence="5">The sequence shown here is derived from an EMBL/GenBank/DDBJ whole genome shotgun (WGS) entry which is preliminary data.</text>
</comment>
<name>A0A369K959_HYPMA</name>
<dbReference type="OrthoDB" id="414133at2759"/>